<evidence type="ECO:0000256" key="1">
    <source>
        <dbReference type="ARBA" id="ARBA00004414"/>
    </source>
</evidence>
<keyword evidence="6" id="KW-0862">Zinc</keyword>
<dbReference type="PANTHER" id="PTHR23292:SF46">
    <property type="entry name" value="LIPOPOLYSACCHARIDE-INDUCED TUMOR NECROSIS FACTOR-ALPHA FACTOR HOMOLOG"/>
    <property type="match status" value="1"/>
</dbReference>
<proteinExistence type="inferred from homology"/>
<gene>
    <name evidence="12" type="primary">LITAF</name>
    <name evidence="12" type="ORF">BLAG_LOCUS13555</name>
</gene>
<evidence type="ECO:0000256" key="4">
    <source>
        <dbReference type="ARBA" id="ARBA00005975"/>
    </source>
</evidence>
<dbReference type="GO" id="GO:0008270">
    <property type="term" value="F:zinc ion binding"/>
    <property type="evidence" value="ECO:0007669"/>
    <property type="project" value="TreeGrafter"/>
</dbReference>
<dbReference type="OrthoDB" id="4713066at2759"/>
<keyword evidence="5" id="KW-0479">Metal-binding</keyword>
<dbReference type="SMART" id="SM00714">
    <property type="entry name" value="LITAF"/>
    <property type="match status" value="1"/>
</dbReference>
<feature type="region of interest" description="Disordered" evidence="8">
    <location>
        <begin position="32"/>
        <end position="58"/>
    </location>
</feature>
<dbReference type="PROSITE" id="PS51837">
    <property type="entry name" value="LITAF"/>
    <property type="match status" value="1"/>
</dbReference>
<evidence type="ECO:0000256" key="6">
    <source>
        <dbReference type="ARBA" id="ARBA00022833"/>
    </source>
</evidence>
<feature type="chain" id="PRO_5035473007" evidence="10">
    <location>
        <begin position="21"/>
        <end position="164"/>
    </location>
</feature>
<dbReference type="Pfam" id="PF10601">
    <property type="entry name" value="zf-LITAF-like"/>
    <property type="match status" value="1"/>
</dbReference>
<dbReference type="InterPro" id="IPR037519">
    <property type="entry name" value="LITAF_fam"/>
</dbReference>
<evidence type="ECO:0000256" key="9">
    <source>
        <dbReference type="SAM" id="Phobius"/>
    </source>
</evidence>
<evidence type="ECO:0000313" key="13">
    <source>
        <dbReference type="Proteomes" id="UP000838412"/>
    </source>
</evidence>
<dbReference type="AlphaFoldDB" id="A0A8J9ZIQ4"/>
<protein>
    <submittedName>
        <fullName evidence="12">LITAF protein</fullName>
    </submittedName>
</protein>
<comment type="similarity">
    <text evidence="4">Belongs to the CDIP1/LITAF family.</text>
</comment>
<feature type="compositionally biased region" description="Polar residues" evidence="8">
    <location>
        <begin position="46"/>
        <end position="55"/>
    </location>
</feature>
<reference evidence="12" key="1">
    <citation type="submission" date="2022-01" db="EMBL/GenBank/DDBJ databases">
        <authorList>
            <person name="Braso-Vives M."/>
        </authorList>
    </citation>
    <scope>NUCLEOTIDE SEQUENCE</scope>
</reference>
<evidence type="ECO:0000256" key="3">
    <source>
        <dbReference type="ARBA" id="ARBA00004630"/>
    </source>
</evidence>
<feature type="domain" description="LITAF" evidence="11">
    <location>
        <begin position="78"/>
        <end position="162"/>
    </location>
</feature>
<evidence type="ECO:0000256" key="10">
    <source>
        <dbReference type="SAM" id="SignalP"/>
    </source>
</evidence>
<dbReference type="InterPro" id="IPR006629">
    <property type="entry name" value="LITAF"/>
</dbReference>
<accession>A0A8J9ZIQ4</accession>
<sequence length="164" mass="17788">MDSIMIIWSFELFFLSDILVQMEDTKAPLLQNEVTPPHSYHHGATATDNTPQPQLQHGAPYPQPGTPVYYGAITQAGNSTVILAVPPTFSPDPVNMQCTNCGQRVTTTTAVNTGLATWIACGAICALGGFLGCCFVPFCLDSMKDVRHTCPSCRAHLGTYHRMK</sequence>
<organism evidence="12 13">
    <name type="scientific">Branchiostoma lanceolatum</name>
    <name type="common">Common lancelet</name>
    <name type="synonym">Amphioxus lanceolatum</name>
    <dbReference type="NCBI Taxonomy" id="7740"/>
    <lineage>
        <taxon>Eukaryota</taxon>
        <taxon>Metazoa</taxon>
        <taxon>Chordata</taxon>
        <taxon>Cephalochordata</taxon>
        <taxon>Leptocardii</taxon>
        <taxon>Amphioxiformes</taxon>
        <taxon>Branchiostomatidae</taxon>
        <taxon>Branchiostoma</taxon>
    </lineage>
</organism>
<evidence type="ECO:0000256" key="5">
    <source>
        <dbReference type="ARBA" id="ARBA00022723"/>
    </source>
</evidence>
<evidence type="ECO:0000256" key="7">
    <source>
        <dbReference type="ARBA" id="ARBA00023136"/>
    </source>
</evidence>
<comment type="subcellular location">
    <subcellularLocation>
        <location evidence="2">Endosome membrane</location>
        <topology evidence="2">Peripheral membrane protein</topology>
    </subcellularLocation>
    <subcellularLocation>
        <location evidence="1">Late endosome membrane</location>
    </subcellularLocation>
    <subcellularLocation>
        <location evidence="3">Lysosome membrane</location>
        <topology evidence="3">Peripheral membrane protein</topology>
        <orientation evidence="3">Cytoplasmic side</orientation>
    </subcellularLocation>
</comment>
<evidence type="ECO:0000313" key="12">
    <source>
        <dbReference type="EMBL" id="CAH1253976.1"/>
    </source>
</evidence>
<name>A0A8J9ZIQ4_BRALA</name>
<keyword evidence="9" id="KW-0812">Transmembrane</keyword>
<keyword evidence="13" id="KW-1185">Reference proteome</keyword>
<evidence type="ECO:0000259" key="11">
    <source>
        <dbReference type="PROSITE" id="PS51837"/>
    </source>
</evidence>
<feature type="signal peptide" evidence="10">
    <location>
        <begin position="1"/>
        <end position="20"/>
    </location>
</feature>
<keyword evidence="9" id="KW-1133">Transmembrane helix</keyword>
<dbReference type="GO" id="GO:0098574">
    <property type="term" value="C:cytoplasmic side of lysosomal membrane"/>
    <property type="evidence" value="ECO:0007669"/>
    <property type="project" value="TreeGrafter"/>
</dbReference>
<keyword evidence="7 9" id="KW-0472">Membrane</keyword>
<dbReference type="Proteomes" id="UP000838412">
    <property type="component" value="Chromosome 2"/>
</dbReference>
<evidence type="ECO:0000256" key="8">
    <source>
        <dbReference type="SAM" id="MobiDB-lite"/>
    </source>
</evidence>
<keyword evidence="10" id="KW-0732">Signal</keyword>
<dbReference type="GO" id="GO:0098560">
    <property type="term" value="C:cytoplasmic side of late endosome membrane"/>
    <property type="evidence" value="ECO:0007669"/>
    <property type="project" value="TreeGrafter"/>
</dbReference>
<dbReference type="PANTHER" id="PTHR23292">
    <property type="entry name" value="LIPOPOLYSACCHARIDE-INDUCED TUMOR NECROSIS FACTOR-ALPHA FACTOR"/>
    <property type="match status" value="1"/>
</dbReference>
<evidence type="ECO:0000256" key="2">
    <source>
        <dbReference type="ARBA" id="ARBA00004481"/>
    </source>
</evidence>
<dbReference type="EMBL" id="OV696687">
    <property type="protein sequence ID" value="CAH1253976.1"/>
    <property type="molecule type" value="Genomic_DNA"/>
</dbReference>
<feature type="transmembrane region" description="Helical" evidence="9">
    <location>
        <begin position="115"/>
        <end position="140"/>
    </location>
</feature>
<dbReference type="GO" id="GO:0005634">
    <property type="term" value="C:nucleus"/>
    <property type="evidence" value="ECO:0007669"/>
    <property type="project" value="TreeGrafter"/>
</dbReference>